<dbReference type="SUPFAM" id="SSF48726">
    <property type="entry name" value="Immunoglobulin"/>
    <property type="match status" value="1"/>
</dbReference>
<dbReference type="InterPro" id="IPR007110">
    <property type="entry name" value="Ig-like_dom"/>
</dbReference>
<dbReference type="InterPro" id="IPR013783">
    <property type="entry name" value="Ig-like_fold"/>
</dbReference>
<dbReference type="EMBL" id="VZSK01001731">
    <property type="protein sequence ID" value="NWY71745.1"/>
    <property type="molecule type" value="Genomic_DNA"/>
</dbReference>
<dbReference type="InterPro" id="IPR036179">
    <property type="entry name" value="Ig-like_dom_sf"/>
</dbReference>
<reference evidence="2 3" key="1">
    <citation type="submission" date="2019-09" db="EMBL/GenBank/DDBJ databases">
        <title>Bird 10,000 Genomes (B10K) Project - Family phase.</title>
        <authorList>
            <person name="Zhang G."/>
        </authorList>
    </citation>
    <scope>NUCLEOTIDE SEQUENCE [LARGE SCALE GENOMIC DNA]</scope>
    <source>
        <strain evidence="2">OUT-0015</strain>
        <tissue evidence="2">Blood</tissue>
    </source>
</reference>
<feature type="non-terminal residue" evidence="2">
    <location>
        <position position="121"/>
    </location>
</feature>
<keyword evidence="3" id="KW-1185">Reference proteome</keyword>
<evidence type="ECO:0000313" key="3">
    <source>
        <dbReference type="Proteomes" id="UP000529965"/>
    </source>
</evidence>
<feature type="non-terminal residue" evidence="2">
    <location>
        <position position="1"/>
    </location>
</feature>
<dbReference type="Pfam" id="PF07686">
    <property type="entry name" value="V-set"/>
    <property type="match status" value="1"/>
</dbReference>
<feature type="domain" description="Ig-like" evidence="1">
    <location>
        <begin position="10"/>
        <end position="121"/>
    </location>
</feature>
<dbReference type="PROSITE" id="PS50835">
    <property type="entry name" value="IG_LIKE"/>
    <property type="match status" value="1"/>
</dbReference>
<name>A0A7K7GQK7_ERIRU</name>
<comment type="caution">
    <text evidence="2">The sequence shown here is derived from an EMBL/GenBank/DDBJ whole genome shotgun (WGS) entry which is preliminary data.</text>
</comment>
<evidence type="ECO:0000259" key="1">
    <source>
        <dbReference type="PROSITE" id="PS50835"/>
    </source>
</evidence>
<protein>
    <submittedName>
        <fullName evidence="2">TMIG2 protein</fullName>
    </submittedName>
</protein>
<dbReference type="AlphaFoldDB" id="A0A7K7GQK7"/>
<dbReference type="Proteomes" id="UP000529965">
    <property type="component" value="Unassembled WGS sequence"/>
</dbReference>
<dbReference type="InterPro" id="IPR013106">
    <property type="entry name" value="Ig_V-set"/>
</dbReference>
<accession>A0A7K7GQK7</accession>
<evidence type="ECO:0000313" key="2">
    <source>
        <dbReference type="EMBL" id="NWY71745.1"/>
    </source>
</evidence>
<sequence>SWGPRGSGVPSLRDVPAAGALRVIQEPVELQVAAGDTATLGCRVEVAESGVQLRMEWLRDGGLGVLCATRLAFVTPPPLSPCPRRAPGTQLAWNPPRATLSLPQVRENDSGRYICQVILEI</sequence>
<organism evidence="2 3">
    <name type="scientific">Erithacus rubecula</name>
    <name type="common">European robin</name>
    <dbReference type="NCBI Taxonomy" id="37610"/>
    <lineage>
        <taxon>Eukaryota</taxon>
        <taxon>Metazoa</taxon>
        <taxon>Chordata</taxon>
        <taxon>Craniata</taxon>
        <taxon>Vertebrata</taxon>
        <taxon>Euteleostomi</taxon>
        <taxon>Archelosauria</taxon>
        <taxon>Archosauria</taxon>
        <taxon>Dinosauria</taxon>
        <taxon>Saurischia</taxon>
        <taxon>Theropoda</taxon>
        <taxon>Coelurosauria</taxon>
        <taxon>Aves</taxon>
        <taxon>Neognathae</taxon>
        <taxon>Neoaves</taxon>
        <taxon>Telluraves</taxon>
        <taxon>Australaves</taxon>
        <taxon>Passeriformes</taxon>
        <taxon>Turdidae</taxon>
        <taxon>Erithacus</taxon>
    </lineage>
</organism>
<proteinExistence type="predicted"/>
<dbReference type="Gene3D" id="2.60.40.10">
    <property type="entry name" value="Immunoglobulins"/>
    <property type="match status" value="1"/>
</dbReference>
<gene>
    <name evidence="2" type="primary">Tmigd2</name>
    <name evidence="2" type="ORF">ERIRUB_R15171</name>
</gene>